<dbReference type="InterPro" id="IPR036513">
    <property type="entry name" value="STAS_dom_sf"/>
</dbReference>
<proteinExistence type="predicted"/>
<dbReference type="CDD" id="cd07041">
    <property type="entry name" value="STAS_RsbR_RsbS_like"/>
    <property type="match status" value="1"/>
</dbReference>
<protein>
    <submittedName>
        <fullName evidence="2">PAS/PAC sensor protein</fullName>
    </submittedName>
</protein>
<dbReference type="AlphaFoldDB" id="A0A0F5I4D7"/>
<name>A0A0F5I4D7_BACTR</name>
<dbReference type="RefSeq" id="WP_039238740.1">
    <property type="nucleotide sequence ID" value="NZ_JWIR02000030.1"/>
</dbReference>
<evidence type="ECO:0000259" key="1">
    <source>
        <dbReference type="PROSITE" id="PS50801"/>
    </source>
</evidence>
<dbReference type="Proteomes" id="UP000031563">
    <property type="component" value="Unassembled WGS sequence"/>
</dbReference>
<gene>
    <name evidence="2" type="ORF">QY95_01716</name>
</gene>
<accession>A0A0F5I4D7</accession>
<dbReference type="SUPFAM" id="SSF52091">
    <property type="entry name" value="SpoIIaa-like"/>
    <property type="match status" value="1"/>
</dbReference>
<feature type="domain" description="STAS" evidence="1">
    <location>
        <begin position="43"/>
        <end position="152"/>
    </location>
</feature>
<organism evidence="2 3">
    <name type="scientific">Bacillus thermotolerans</name>
    <name type="common">Quasibacillus thermotolerans</name>
    <dbReference type="NCBI Taxonomy" id="1221996"/>
    <lineage>
        <taxon>Bacteria</taxon>
        <taxon>Bacillati</taxon>
        <taxon>Bacillota</taxon>
        <taxon>Bacilli</taxon>
        <taxon>Bacillales</taxon>
        <taxon>Bacillaceae</taxon>
        <taxon>Bacillus</taxon>
    </lineage>
</organism>
<dbReference type="InterPro" id="IPR002645">
    <property type="entry name" value="STAS_dom"/>
</dbReference>
<dbReference type="PANTHER" id="PTHR33745:SF1">
    <property type="entry name" value="RSBT ANTAGONIST PROTEIN RSBS"/>
    <property type="match status" value="1"/>
</dbReference>
<dbReference type="PANTHER" id="PTHR33745">
    <property type="entry name" value="RSBT ANTAGONIST PROTEIN RSBS-RELATED"/>
    <property type="match status" value="1"/>
</dbReference>
<keyword evidence="3" id="KW-1185">Reference proteome</keyword>
<evidence type="ECO:0000313" key="3">
    <source>
        <dbReference type="Proteomes" id="UP000031563"/>
    </source>
</evidence>
<reference evidence="2" key="1">
    <citation type="submission" date="2015-02" db="EMBL/GenBank/DDBJ databases">
        <title>Genome Assembly of Bacillaceae bacterium MTCC 8252.</title>
        <authorList>
            <person name="Verma A."/>
            <person name="Khatri I."/>
            <person name="Mual P."/>
            <person name="Subramanian S."/>
            <person name="Krishnamurthi S."/>
        </authorList>
    </citation>
    <scope>NUCLEOTIDE SEQUENCE [LARGE SCALE GENOMIC DNA]</scope>
    <source>
        <strain evidence="2">MTCC 8252</strain>
    </source>
</reference>
<accession>A0A0F5HKI7</accession>
<evidence type="ECO:0000313" key="2">
    <source>
        <dbReference type="EMBL" id="KKB40333.1"/>
    </source>
</evidence>
<dbReference type="PROSITE" id="PS50801">
    <property type="entry name" value="STAS"/>
    <property type="match status" value="1"/>
</dbReference>
<dbReference type="STRING" id="1221996.QY95_01716"/>
<comment type="caution">
    <text evidence="2">The sequence shown here is derived from an EMBL/GenBank/DDBJ whole genome shotgun (WGS) entry which is preliminary data.</text>
</comment>
<dbReference type="InterPro" id="IPR051932">
    <property type="entry name" value="Bact_StressResp_Reg"/>
</dbReference>
<dbReference type="EMBL" id="JWIR02000030">
    <property type="protein sequence ID" value="KKB40333.1"/>
    <property type="molecule type" value="Genomic_DNA"/>
</dbReference>
<sequence length="164" mass="18687">MEPTEVERLRTEVESLREQVKEYEELVREMSVPVIPSIVSETILIPITGKLSLERLEMIFARITERAYEFSYTEGVNTVIIDFTAISERELGELDILGTYIENTVQALKLMGLQVLFVGFSPSVTQALIRSGISVVDELRAFSSFRTALSYLMEKKGLVFRKKE</sequence>
<dbReference type="Gene3D" id="3.30.750.24">
    <property type="entry name" value="STAS domain"/>
    <property type="match status" value="1"/>
</dbReference>